<dbReference type="InterPro" id="IPR036291">
    <property type="entry name" value="NAD(P)-bd_dom_sf"/>
</dbReference>
<dbReference type="SUPFAM" id="SSF52096">
    <property type="entry name" value="ClpP/crotonase"/>
    <property type="match status" value="1"/>
</dbReference>
<evidence type="ECO:0000256" key="3">
    <source>
        <dbReference type="ARBA" id="ARBA00022832"/>
    </source>
</evidence>
<dbReference type="InterPro" id="IPR006108">
    <property type="entry name" value="3HC_DH_C"/>
</dbReference>
<dbReference type="InterPro" id="IPR006176">
    <property type="entry name" value="3-OHacyl-CoA_DH_NAD-bd"/>
</dbReference>
<comment type="catalytic activity">
    <reaction evidence="12">
        <text>a (3S)-3-hydroxyacyl-CoA + NAD(+) = a 3-oxoacyl-CoA + NADH + H(+)</text>
        <dbReference type="Rhea" id="RHEA:22432"/>
        <dbReference type="ChEBI" id="CHEBI:15378"/>
        <dbReference type="ChEBI" id="CHEBI:57318"/>
        <dbReference type="ChEBI" id="CHEBI:57540"/>
        <dbReference type="ChEBI" id="CHEBI:57945"/>
        <dbReference type="ChEBI" id="CHEBI:90726"/>
        <dbReference type="EC" id="1.1.1.35"/>
    </reaction>
</comment>
<feature type="domain" description="3-hydroxyacyl-CoA dehydrogenase NAD binding" evidence="14">
    <location>
        <begin position="303"/>
        <end position="479"/>
    </location>
</feature>
<organism evidence="15 16">
    <name type="scientific">Hydrogenophaga aromaticivorans</name>
    <dbReference type="NCBI Taxonomy" id="2610898"/>
    <lineage>
        <taxon>Bacteria</taxon>
        <taxon>Pseudomonadati</taxon>
        <taxon>Pseudomonadota</taxon>
        <taxon>Betaproteobacteria</taxon>
        <taxon>Burkholderiales</taxon>
        <taxon>Comamonadaceae</taxon>
        <taxon>Hydrogenophaga</taxon>
    </lineage>
</organism>
<protein>
    <submittedName>
        <fullName evidence="15">3-hydroxyacyl-CoA dehydrogenase</fullName>
    </submittedName>
</protein>
<evidence type="ECO:0000256" key="8">
    <source>
        <dbReference type="ARBA" id="ARBA00023140"/>
    </source>
</evidence>
<evidence type="ECO:0000256" key="10">
    <source>
        <dbReference type="ARBA" id="ARBA00023239"/>
    </source>
</evidence>
<dbReference type="InterPro" id="IPR008927">
    <property type="entry name" value="6-PGluconate_DH-like_C_sf"/>
</dbReference>
<keyword evidence="10" id="KW-0456">Lyase</keyword>
<feature type="domain" description="3-hydroxyacyl-CoA dehydrogenase C-terminal" evidence="13">
    <location>
        <begin position="484"/>
        <end position="576"/>
    </location>
</feature>
<dbReference type="FunFam" id="3.40.50.720:FF:000009">
    <property type="entry name" value="Fatty oxidation complex, alpha subunit"/>
    <property type="match status" value="1"/>
</dbReference>
<evidence type="ECO:0000256" key="2">
    <source>
        <dbReference type="ARBA" id="ARBA00005005"/>
    </source>
</evidence>
<dbReference type="GO" id="GO:0016853">
    <property type="term" value="F:isomerase activity"/>
    <property type="evidence" value="ECO:0007669"/>
    <property type="project" value="UniProtKB-KW"/>
</dbReference>
<evidence type="ECO:0000256" key="5">
    <source>
        <dbReference type="ARBA" id="ARBA00023002"/>
    </source>
</evidence>
<dbReference type="GO" id="GO:0070403">
    <property type="term" value="F:NAD+ binding"/>
    <property type="evidence" value="ECO:0007669"/>
    <property type="project" value="InterPro"/>
</dbReference>
<evidence type="ECO:0000313" key="15">
    <source>
        <dbReference type="EMBL" id="NWF45607.1"/>
    </source>
</evidence>
<dbReference type="Pfam" id="PF00725">
    <property type="entry name" value="3HCDH"/>
    <property type="match status" value="2"/>
</dbReference>
<sequence>MTAEYQVHGDVAVITLNNPPVNGLGLSTRQAIVEGLEKAENDAAVKAVVLTGAGKAFSGGADIREFGSPKAIQEPNLLSVIIRVENTTKPVIAAVHSVAMGGGLELALGAHYRIAAPGCNVALPEVKLGLIPGAGGTQRLPRVLGVEVALNMIVSGEPVKSETLAQVPGQKLFDKLSASPESLAEEALAFAREMAAKHADGSAFPLVRNLPCKHPNGEAYFQFARNMVKGMAKNFPAPAKCVDAVEAATQKKFNDGMAFEREIFINLMWTPECRSLRHLFVAERAASKIPDVPEDTAKRSIESVAVIGAGTMGGGIAMNFLNAGIPVKMLEMKQEALDRGIATIRKNYEAQVKKGKLKQDKYEQRMSLLSTTLSYDDLGAADLVIEAVFEEIGVKEAVFKELDRVMKPGAILASNTSTLDVNKIANFTKRPQDVVGMHFFSPANVMKLLEVVRGDATAKDVLATVMAVAKKIKKTAVVSGVCDGFIGNRMIEQYGRQGGFLLDEGCTPAQVDKAIEKFGFAMGPFRMGDLAGNDIGWAIRKRRYQEKPDMKYSKTADLLCEKGRFGQKTGAGWYDYVPGKRDAIPNAEVVKMIEDHRAAAGITPRKISDEEIVQRLVFSLVNEAAHILEEGIANKASDIDVVYIFGYGFPVYRGGPLNYANEVGLFNVVQAMKRFAKNPLDDAKFWEPAPLLAKLAAEGKTF</sequence>
<evidence type="ECO:0000256" key="9">
    <source>
        <dbReference type="ARBA" id="ARBA00023235"/>
    </source>
</evidence>
<evidence type="ECO:0000313" key="16">
    <source>
        <dbReference type="Proteomes" id="UP000545507"/>
    </source>
</evidence>
<proteinExistence type="predicted"/>
<dbReference type="EMBL" id="VYGV01000007">
    <property type="protein sequence ID" value="NWF45607.1"/>
    <property type="molecule type" value="Genomic_DNA"/>
</dbReference>
<accession>A0A7Y8GVH4</accession>
<dbReference type="Pfam" id="PF00378">
    <property type="entry name" value="ECH_1"/>
    <property type="match status" value="1"/>
</dbReference>
<feature type="domain" description="3-hydroxyacyl-CoA dehydrogenase C-terminal" evidence="13">
    <location>
        <begin position="612"/>
        <end position="700"/>
    </location>
</feature>
<evidence type="ECO:0000256" key="4">
    <source>
        <dbReference type="ARBA" id="ARBA00022963"/>
    </source>
</evidence>
<dbReference type="Gene3D" id="1.10.1040.50">
    <property type="match status" value="1"/>
</dbReference>
<dbReference type="CDD" id="cd06558">
    <property type="entry name" value="crotonase-like"/>
    <property type="match status" value="1"/>
</dbReference>
<comment type="caution">
    <text evidence="15">The sequence shown here is derived from an EMBL/GenBank/DDBJ whole genome shotgun (WGS) entry which is preliminary data.</text>
</comment>
<evidence type="ECO:0000259" key="13">
    <source>
        <dbReference type="Pfam" id="PF00725"/>
    </source>
</evidence>
<comment type="pathway">
    <text evidence="2">Lipid metabolism; fatty acid beta-oxidation.</text>
</comment>
<dbReference type="FunFam" id="1.10.1040.50:FF:000006">
    <property type="entry name" value="Peroxisomal bifunctional enzyme"/>
    <property type="match status" value="1"/>
</dbReference>
<keyword evidence="16" id="KW-1185">Reference proteome</keyword>
<gene>
    <name evidence="15" type="ORF">F3K02_10155</name>
</gene>
<keyword evidence="4" id="KW-0442">Lipid degradation</keyword>
<dbReference type="GO" id="GO:0004300">
    <property type="term" value="F:enoyl-CoA hydratase activity"/>
    <property type="evidence" value="ECO:0007669"/>
    <property type="project" value="UniProtKB-ARBA"/>
</dbReference>
<evidence type="ECO:0000259" key="14">
    <source>
        <dbReference type="Pfam" id="PF02737"/>
    </source>
</evidence>
<keyword evidence="5" id="KW-0560">Oxidoreductase</keyword>
<dbReference type="SUPFAM" id="SSF48179">
    <property type="entry name" value="6-phosphogluconate dehydrogenase C-terminal domain-like"/>
    <property type="match status" value="2"/>
</dbReference>
<dbReference type="Gene3D" id="3.40.50.720">
    <property type="entry name" value="NAD(P)-binding Rossmann-like Domain"/>
    <property type="match status" value="1"/>
</dbReference>
<evidence type="ECO:0000256" key="6">
    <source>
        <dbReference type="ARBA" id="ARBA00023027"/>
    </source>
</evidence>
<evidence type="ECO:0000256" key="11">
    <source>
        <dbReference type="ARBA" id="ARBA00023268"/>
    </source>
</evidence>
<dbReference type="InterPro" id="IPR029045">
    <property type="entry name" value="ClpP/crotonase-like_dom_sf"/>
</dbReference>
<dbReference type="PANTHER" id="PTHR23309">
    <property type="entry name" value="3-HYDROXYACYL-COA DEHYROGENASE"/>
    <property type="match status" value="1"/>
</dbReference>
<evidence type="ECO:0000256" key="1">
    <source>
        <dbReference type="ARBA" id="ARBA00004275"/>
    </source>
</evidence>
<dbReference type="InterPro" id="IPR001753">
    <property type="entry name" value="Enoyl-CoA_hydra/iso"/>
</dbReference>
<keyword evidence="3" id="KW-0276">Fatty acid metabolism</keyword>
<dbReference type="Gene3D" id="3.90.226.10">
    <property type="entry name" value="2-enoyl-CoA Hydratase, Chain A, domain 1"/>
    <property type="match status" value="1"/>
</dbReference>
<dbReference type="GO" id="GO:0003857">
    <property type="term" value="F:(3S)-3-hydroxyacyl-CoA dehydrogenase (NAD+) activity"/>
    <property type="evidence" value="ECO:0007669"/>
    <property type="project" value="UniProtKB-EC"/>
</dbReference>
<dbReference type="Proteomes" id="UP000545507">
    <property type="component" value="Unassembled WGS sequence"/>
</dbReference>
<dbReference type="Pfam" id="PF02737">
    <property type="entry name" value="3HCDH_N"/>
    <property type="match status" value="1"/>
</dbReference>
<keyword evidence="9" id="KW-0413">Isomerase</keyword>
<keyword evidence="7" id="KW-0443">Lipid metabolism</keyword>
<comment type="subcellular location">
    <subcellularLocation>
        <location evidence="1">Peroxisome</location>
    </subcellularLocation>
</comment>
<keyword evidence="6" id="KW-0520">NAD</keyword>
<keyword evidence="11" id="KW-0511">Multifunctional enzyme</keyword>
<dbReference type="SUPFAM" id="SSF51735">
    <property type="entry name" value="NAD(P)-binding Rossmann-fold domains"/>
    <property type="match status" value="1"/>
</dbReference>
<reference evidence="15 16" key="1">
    <citation type="submission" date="2019-09" db="EMBL/GenBank/DDBJ databases">
        <title>Hydrogenophaga aromatica sp. nov., isolated from a para-xylene-degrading enrichment culture.</title>
        <authorList>
            <person name="Tancsics A."/>
            <person name="Banerjee S."/>
        </authorList>
    </citation>
    <scope>NUCLEOTIDE SEQUENCE [LARGE SCALE GENOMIC DNA]</scope>
    <source>
        <strain evidence="15 16">D2P1</strain>
    </source>
</reference>
<dbReference type="AlphaFoldDB" id="A0A7Y8GVH4"/>
<dbReference type="RefSeq" id="WP_177135514.1">
    <property type="nucleotide sequence ID" value="NZ_VYGV01000007.1"/>
</dbReference>
<keyword evidence="8" id="KW-0576">Peroxisome</keyword>
<name>A0A7Y8GVH4_9BURK</name>
<dbReference type="UniPathway" id="UPA00659"/>
<evidence type="ECO:0000256" key="7">
    <source>
        <dbReference type="ARBA" id="ARBA00023098"/>
    </source>
</evidence>
<dbReference type="GO" id="GO:0006635">
    <property type="term" value="P:fatty acid beta-oxidation"/>
    <property type="evidence" value="ECO:0007669"/>
    <property type="project" value="UniProtKB-UniPathway"/>
</dbReference>
<evidence type="ECO:0000256" key="12">
    <source>
        <dbReference type="ARBA" id="ARBA00049556"/>
    </source>
</evidence>